<comment type="caution">
    <text evidence="8">The sequence shown here is derived from an EMBL/GenBank/DDBJ whole genome shotgun (WGS) entry which is preliminary data.</text>
</comment>
<feature type="transmembrane region" description="Helical" evidence="6">
    <location>
        <begin position="282"/>
        <end position="299"/>
    </location>
</feature>
<name>A0A095SHX5_9GAMM</name>
<evidence type="ECO:0000256" key="4">
    <source>
        <dbReference type="ARBA" id="ARBA00023136"/>
    </source>
</evidence>
<dbReference type="RefSeq" id="WP_035233661.1">
    <property type="nucleotide sequence ID" value="NZ_ARXV01000011.1"/>
</dbReference>
<proteinExistence type="predicted"/>
<evidence type="ECO:0000313" key="9">
    <source>
        <dbReference type="Proteomes" id="UP000029444"/>
    </source>
</evidence>
<evidence type="ECO:0000256" key="1">
    <source>
        <dbReference type="ARBA" id="ARBA00004141"/>
    </source>
</evidence>
<evidence type="ECO:0000256" key="6">
    <source>
        <dbReference type="SAM" id="Phobius"/>
    </source>
</evidence>
<feature type="transmembrane region" description="Helical" evidence="6">
    <location>
        <begin position="334"/>
        <end position="354"/>
    </location>
</feature>
<dbReference type="PATRIC" id="fig|1177154.3.peg.2701"/>
<dbReference type="OrthoDB" id="5524449at2"/>
<accession>A0A095SHX5</accession>
<gene>
    <name evidence="8" type="ORF">Y5S_02667</name>
</gene>
<dbReference type="GO" id="GO:0016020">
    <property type="term" value="C:membrane"/>
    <property type="evidence" value="ECO:0007669"/>
    <property type="project" value="UniProtKB-SubCell"/>
</dbReference>
<dbReference type="Proteomes" id="UP000029444">
    <property type="component" value="Unassembled WGS sequence"/>
</dbReference>
<dbReference type="EMBL" id="ARXV01000011">
    <property type="protein sequence ID" value="KGD64127.1"/>
    <property type="molecule type" value="Genomic_DNA"/>
</dbReference>
<feature type="compositionally biased region" description="Acidic residues" evidence="5">
    <location>
        <begin position="71"/>
        <end position="81"/>
    </location>
</feature>
<sequence length="376" mass="42777">MPWKELEIPATNDVRAIKRAYAQKLKRHRPDDDPEGFQQLHRAYKQALQLAEMADERTTFSDQSDIPFSEAEYENPEEEMDWSDRPEHDSGIQPMSVEEADSDTDLHPLLDSLVEECKHCLSRTQGLSDPGAWSFLSTTPELLDSDFNHQLGQAVFNAIDDKERCSGVKPHPAVLRYLNHLFNWTGKRQLYYLQFGESGCDWIFQSLDSETNSNDLLRGVRGGDPVEPTIQSTSSSPQLDYASYAMRSLAFLTDLFFLITAIALLIVGPYNLLYPDDPISDFWLLVSTPPAYLLLVLIMECSPLQATPGKYLLGMTVVNRFGMRLPLWHNLLRVLAFTASGLLWKVIFVLNAFLKGRLLHDRISNSFVVRKRSMNS</sequence>
<protein>
    <submittedName>
        <fullName evidence="8">RDD family domain-containing protein</fullName>
    </submittedName>
</protein>
<dbReference type="AlphaFoldDB" id="A0A095SHX5"/>
<reference evidence="8 9" key="1">
    <citation type="submission" date="2012-09" db="EMBL/GenBank/DDBJ databases">
        <title>Genome Sequence of alkane-degrading Bacterium Alcanivorax sp. 19-m-6.</title>
        <authorList>
            <person name="Lai Q."/>
            <person name="Shao Z."/>
        </authorList>
    </citation>
    <scope>NUCLEOTIDE SEQUENCE [LARGE SCALE GENOMIC DNA]</scope>
    <source>
        <strain evidence="8 9">19-m-6</strain>
    </source>
</reference>
<dbReference type="eggNOG" id="COG2214">
    <property type="taxonomic scope" value="Bacteria"/>
</dbReference>
<dbReference type="STRING" id="1177154.Y5S_02667"/>
<feature type="region of interest" description="Disordered" evidence="5">
    <location>
        <begin position="57"/>
        <end position="103"/>
    </location>
</feature>
<feature type="domain" description="RDD" evidence="7">
    <location>
        <begin position="241"/>
        <end position="365"/>
    </location>
</feature>
<evidence type="ECO:0000256" key="2">
    <source>
        <dbReference type="ARBA" id="ARBA00022692"/>
    </source>
</evidence>
<evidence type="ECO:0000313" key="8">
    <source>
        <dbReference type="EMBL" id="KGD64127.1"/>
    </source>
</evidence>
<comment type="subcellular location">
    <subcellularLocation>
        <location evidence="1">Membrane</location>
        <topology evidence="1">Multi-pass membrane protein</topology>
    </subcellularLocation>
</comment>
<organism evidence="8 9">
    <name type="scientific">Alcanivorax nanhaiticus</name>
    <dbReference type="NCBI Taxonomy" id="1177154"/>
    <lineage>
        <taxon>Bacteria</taxon>
        <taxon>Pseudomonadati</taxon>
        <taxon>Pseudomonadota</taxon>
        <taxon>Gammaproteobacteria</taxon>
        <taxon>Oceanospirillales</taxon>
        <taxon>Alcanivoracaceae</taxon>
        <taxon>Alcanivorax</taxon>
    </lineage>
</organism>
<evidence type="ECO:0000259" key="7">
    <source>
        <dbReference type="Pfam" id="PF06271"/>
    </source>
</evidence>
<evidence type="ECO:0000256" key="5">
    <source>
        <dbReference type="SAM" id="MobiDB-lite"/>
    </source>
</evidence>
<dbReference type="eggNOG" id="COG1714">
    <property type="taxonomic scope" value="Bacteria"/>
</dbReference>
<keyword evidence="4 6" id="KW-0472">Membrane</keyword>
<feature type="transmembrane region" description="Helical" evidence="6">
    <location>
        <begin position="249"/>
        <end position="270"/>
    </location>
</feature>
<keyword evidence="2 6" id="KW-0812">Transmembrane</keyword>
<dbReference type="InterPro" id="IPR010432">
    <property type="entry name" value="RDD"/>
</dbReference>
<dbReference type="Pfam" id="PF06271">
    <property type="entry name" value="RDD"/>
    <property type="match status" value="1"/>
</dbReference>
<keyword evidence="3 6" id="KW-1133">Transmembrane helix</keyword>
<evidence type="ECO:0000256" key="3">
    <source>
        <dbReference type="ARBA" id="ARBA00022989"/>
    </source>
</evidence>
<keyword evidence="9" id="KW-1185">Reference proteome</keyword>